<gene>
    <name evidence="1" type="ORF">GLP15_5054</name>
</gene>
<dbReference type="AlphaFoldDB" id="E1EZJ0"/>
<accession>E1EZJ0</accession>
<dbReference type="VEuPathDB" id="GiardiaDB:GLP15_5054"/>
<dbReference type="EMBL" id="ACVC01000097">
    <property type="protein sequence ID" value="EFO64363.1"/>
    <property type="molecule type" value="Genomic_DNA"/>
</dbReference>
<comment type="caution">
    <text evidence="1">The sequence shown here is derived from an EMBL/GenBank/DDBJ whole genome shotgun (WGS) entry which is preliminary data.</text>
</comment>
<name>E1EZJ0_GIAIA</name>
<proteinExistence type="predicted"/>
<organism evidence="1 2">
    <name type="scientific">Giardia intestinalis (strain P15)</name>
    <name type="common">Giardia lamblia</name>
    <dbReference type="NCBI Taxonomy" id="658858"/>
    <lineage>
        <taxon>Eukaryota</taxon>
        <taxon>Metamonada</taxon>
        <taxon>Diplomonadida</taxon>
        <taxon>Hexamitidae</taxon>
        <taxon>Giardiinae</taxon>
        <taxon>Giardia</taxon>
    </lineage>
</organism>
<evidence type="ECO:0000313" key="2">
    <source>
        <dbReference type="Proteomes" id="UP000008974"/>
    </source>
</evidence>
<dbReference type="Proteomes" id="UP000008974">
    <property type="component" value="Unassembled WGS sequence"/>
</dbReference>
<sequence length="148" mass="16915">MKYAEMTSKWLRPCFTQPHRYSTAAEFLLCSDPFCPLPLRNKKRPQSAPSVVKYPYLSLLDIHKTLTLSIASIPVVDNRPAPAYHMSQLNDTLILESNYPTTLQNNMTRCDPESKSPRVPLQHEKILAMLDNQRFTLRFTEVGLPPAV</sequence>
<protein>
    <submittedName>
        <fullName evidence="1">Uncharacterized protein</fullName>
    </submittedName>
</protein>
<reference evidence="1 2" key="1">
    <citation type="journal article" date="2010" name="BMC Genomics">
        <title>Genome analysis and comparative genomics of a Giardia intestinalis assemblage E isolate.</title>
        <authorList>
            <person name="Jerlstrom-Hultqvist J."/>
            <person name="Franzen O."/>
            <person name="Ankarklev J."/>
            <person name="Xu F."/>
            <person name="Nohynkova E."/>
            <person name="Andersson J.O."/>
            <person name="Svard S.G."/>
            <person name="Andersson B."/>
        </authorList>
    </citation>
    <scope>NUCLEOTIDE SEQUENCE [LARGE SCALE GENOMIC DNA]</scope>
    <source>
        <strain evidence="1 2">P15</strain>
    </source>
</reference>
<evidence type="ECO:0000313" key="1">
    <source>
        <dbReference type="EMBL" id="EFO64363.1"/>
    </source>
</evidence>